<evidence type="ECO:0000313" key="2">
    <source>
        <dbReference type="EMBL" id="KAJ5111078.1"/>
    </source>
</evidence>
<gene>
    <name evidence="2" type="ORF">N7532_001613</name>
</gene>
<name>A0A9W9G322_9EURO</name>
<dbReference type="Proteomes" id="UP001149074">
    <property type="component" value="Unassembled WGS sequence"/>
</dbReference>
<organism evidence="2 3">
    <name type="scientific">Penicillium argentinense</name>
    <dbReference type="NCBI Taxonomy" id="1131581"/>
    <lineage>
        <taxon>Eukaryota</taxon>
        <taxon>Fungi</taxon>
        <taxon>Dikarya</taxon>
        <taxon>Ascomycota</taxon>
        <taxon>Pezizomycotina</taxon>
        <taxon>Eurotiomycetes</taxon>
        <taxon>Eurotiomycetidae</taxon>
        <taxon>Eurotiales</taxon>
        <taxon>Aspergillaceae</taxon>
        <taxon>Penicillium</taxon>
    </lineage>
</organism>
<dbReference type="RefSeq" id="XP_056479148.1">
    <property type="nucleotide sequence ID" value="XM_056614107.1"/>
</dbReference>
<proteinExistence type="predicted"/>
<keyword evidence="3" id="KW-1185">Reference proteome</keyword>
<sequence>MNDVEPGEEAKEKRGTSNMPGTGTRLENQPAGSRLASTTDHQYPRKVLLRQLAADVPFVSDSPATPYPQWLLPRQIRRSRREGTRGKAQKCNGDAAIPERTKWQTKLVGFTSGLGPTVNSTPQRKIPSKASTLGMTIGPIFTCTPINARCKVQ</sequence>
<dbReference type="GeneID" id="81353086"/>
<evidence type="ECO:0000256" key="1">
    <source>
        <dbReference type="SAM" id="MobiDB-lite"/>
    </source>
</evidence>
<reference evidence="2" key="1">
    <citation type="submission" date="2022-11" db="EMBL/GenBank/DDBJ databases">
        <authorList>
            <person name="Petersen C."/>
        </authorList>
    </citation>
    <scope>NUCLEOTIDE SEQUENCE</scope>
    <source>
        <strain evidence="2">IBT 30761</strain>
    </source>
</reference>
<feature type="region of interest" description="Disordered" evidence="1">
    <location>
        <begin position="1"/>
        <end position="42"/>
    </location>
</feature>
<evidence type="ECO:0000313" key="3">
    <source>
        <dbReference type="Proteomes" id="UP001149074"/>
    </source>
</evidence>
<dbReference type="EMBL" id="JAPQKI010000002">
    <property type="protein sequence ID" value="KAJ5111078.1"/>
    <property type="molecule type" value="Genomic_DNA"/>
</dbReference>
<accession>A0A9W9G322</accession>
<dbReference type="AlphaFoldDB" id="A0A9W9G322"/>
<protein>
    <submittedName>
        <fullName evidence="2">Uncharacterized protein</fullName>
    </submittedName>
</protein>
<comment type="caution">
    <text evidence="2">The sequence shown here is derived from an EMBL/GenBank/DDBJ whole genome shotgun (WGS) entry which is preliminary data.</text>
</comment>
<dbReference type="OrthoDB" id="10605680at2759"/>
<reference evidence="2" key="2">
    <citation type="journal article" date="2023" name="IMA Fungus">
        <title>Comparative genomic study of the Penicillium genus elucidates a diverse pangenome and 15 lateral gene transfer events.</title>
        <authorList>
            <person name="Petersen C."/>
            <person name="Sorensen T."/>
            <person name="Nielsen M.R."/>
            <person name="Sondergaard T.E."/>
            <person name="Sorensen J.L."/>
            <person name="Fitzpatrick D.A."/>
            <person name="Frisvad J.C."/>
            <person name="Nielsen K.L."/>
        </authorList>
    </citation>
    <scope>NUCLEOTIDE SEQUENCE</scope>
    <source>
        <strain evidence="2">IBT 30761</strain>
    </source>
</reference>
<feature type="compositionally biased region" description="Polar residues" evidence="1">
    <location>
        <begin position="16"/>
        <end position="41"/>
    </location>
</feature>